<sequence length="196" mass="21074">MEVLVLVLVLMGVSVSGAVEGNPRPCMRAKHNNAHNVFLKRHLPDGVPLQTLDQNLWGALLRQIKTCGRPTQSFFHSSQRALVSSVCTRSGGKALSGNLCISKQPFNFVTVRLDVDEGTCGIRSVRNETKHIILGCDEIGNACQPVHFEGNPTSRVPNNNLPDCGDGSAGGSGSRLVLHHTLLISTLSVIASLIWC</sequence>
<evidence type="ECO:0000313" key="3">
    <source>
        <dbReference type="Proteomes" id="UP000752171"/>
    </source>
</evidence>
<keyword evidence="1" id="KW-0732">Signal</keyword>
<evidence type="ECO:0000313" key="2">
    <source>
        <dbReference type="EMBL" id="KAG9275780.1"/>
    </source>
</evidence>
<reference evidence="2 3" key="1">
    <citation type="submission" date="2021-07" db="EMBL/GenBank/DDBJ databases">
        <authorList>
            <person name="Imarazene B."/>
            <person name="Zahm M."/>
            <person name="Klopp C."/>
            <person name="Cabau C."/>
            <person name="Beille S."/>
            <person name="Jouanno E."/>
            <person name="Castinel A."/>
            <person name="Lluch J."/>
            <person name="Gil L."/>
            <person name="Kuchtly C."/>
            <person name="Lopez Roques C."/>
            <person name="Donnadieu C."/>
            <person name="Parrinello H."/>
            <person name="Journot L."/>
            <person name="Du K."/>
            <person name="Schartl M."/>
            <person name="Retaux S."/>
            <person name="Guiguen Y."/>
        </authorList>
    </citation>
    <scope>NUCLEOTIDE SEQUENCE [LARGE SCALE GENOMIC DNA]</scope>
    <source>
        <strain evidence="2">Pach_M1</strain>
        <tissue evidence="2">Testis</tissue>
    </source>
</reference>
<evidence type="ECO:0000256" key="1">
    <source>
        <dbReference type="SAM" id="SignalP"/>
    </source>
</evidence>
<feature type="chain" id="PRO_5035897515" evidence="1">
    <location>
        <begin position="19"/>
        <end position="196"/>
    </location>
</feature>
<dbReference type="Gene3D" id="3.10.130.10">
    <property type="entry name" value="Ribonuclease A-like domain"/>
    <property type="match status" value="1"/>
</dbReference>
<dbReference type="EMBL" id="JAICCE010000006">
    <property type="protein sequence ID" value="KAG9275780.1"/>
    <property type="molecule type" value="Genomic_DNA"/>
</dbReference>
<gene>
    <name evidence="2" type="ORF">AMEX_G8010</name>
</gene>
<dbReference type="InterPro" id="IPR036816">
    <property type="entry name" value="RNaseA-like_dom_sf"/>
</dbReference>
<proteinExistence type="predicted"/>
<comment type="caution">
    <text evidence="2">The sequence shown here is derived from an EMBL/GenBank/DDBJ whole genome shotgun (WGS) entry which is preliminary data.</text>
</comment>
<accession>A0A8T2LWG9</accession>
<feature type="signal peptide" evidence="1">
    <location>
        <begin position="1"/>
        <end position="18"/>
    </location>
</feature>
<name>A0A8T2LWG9_ASTMX</name>
<dbReference type="Proteomes" id="UP000752171">
    <property type="component" value="Unassembled WGS sequence"/>
</dbReference>
<protein>
    <submittedName>
        <fullName evidence="2">Uncharacterized protein</fullName>
    </submittedName>
</protein>
<dbReference type="AlphaFoldDB" id="A0A8T2LWG9"/>
<organism evidence="2 3">
    <name type="scientific">Astyanax mexicanus</name>
    <name type="common">Blind cave fish</name>
    <name type="synonym">Astyanax fasciatus mexicanus</name>
    <dbReference type="NCBI Taxonomy" id="7994"/>
    <lineage>
        <taxon>Eukaryota</taxon>
        <taxon>Metazoa</taxon>
        <taxon>Chordata</taxon>
        <taxon>Craniata</taxon>
        <taxon>Vertebrata</taxon>
        <taxon>Euteleostomi</taxon>
        <taxon>Actinopterygii</taxon>
        <taxon>Neopterygii</taxon>
        <taxon>Teleostei</taxon>
        <taxon>Ostariophysi</taxon>
        <taxon>Characiformes</taxon>
        <taxon>Characoidei</taxon>
        <taxon>Acestrorhamphidae</taxon>
        <taxon>Acestrorhamphinae</taxon>
        <taxon>Astyanax</taxon>
    </lineage>
</organism>